<protein>
    <recommendedName>
        <fullName evidence="2">non-specific serine/threonine protein kinase</fullName>
        <ecNumber evidence="2">2.7.11.1</ecNumber>
    </recommendedName>
</protein>
<dbReference type="PROSITE" id="PS00107">
    <property type="entry name" value="PROTEIN_KINASE_ATP"/>
    <property type="match status" value="1"/>
</dbReference>
<organism evidence="21">
    <name type="scientific">Selaginella moellendorffii</name>
    <name type="common">Spikemoss</name>
    <dbReference type="NCBI Taxonomy" id="88036"/>
    <lineage>
        <taxon>Eukaryota</taxon>
        <taxon>Viridiplantae</taxon>
        <taxon>Streptophyta</taxon>
        <taxon>Embryophyta</taxon>
        <taxon>Tracheophyta</taxon>
        <taxon>Lycopodiopsida</taxon>
        <taxon>Selaginellales</taxon>
        <taxon>Selaginellaceae</taxon>
        <taxon>Selaginella</taxon>
    </lineage>
</organism>
<dbReference type="Gene3D" id="3.30.200.20">
    <property type="entry name" value="Phosphorylase Kinase, domain 1"/>
    <property type="match status" value="1"/>
</dbReference>
<dbReference type="eggNOG" id="ENOG502QWDY">
    <property type="taxonomic scope" value="Eukaryota"/>
</dbReference>
<evidence type="ECO:0000256" key="8">
    <source>
        <dbReference type="ARBA" id="ARBA00022777"/>
    </source>
</evidence>
<feature type="domain" description="Protein kinase" evidence="18">
    <location>
        <begin position="227"/>
        <end position="433"/>
    </location>
</feature>
<dbReference type="Proteomes" id="UP000001514">
    <property type="component" value="Unassembled WGS sequence"/>
</dbReference>
<dbReference type="EC" id="2.7.11.1" evidence="2"/>
<keyword evidence="21" id="KW-1185">Reference proteome</keyword>
<evidence type="ECO:0000256" key="16">
    <source>
        <dbReference type="SAM" id="Phobius"/>
    </source>
</evidence>
<dbReference type="GO" id="GO:0005524">
    <property type="term" value="F:ATP binding"/>
    <property type="evidence" value="ECO:0007669"/>
    <property type="project" value="UniProtKB-UniRule"/>
</dbReference>
<evidence type="ECO:0000256" key="11">
    <source>
        <dbReference type="ARBA" id="ARBA00023136"/>
    </source>
</evidence>
<dbReference type="InterPro" id="IPR001245">
    <property type="entry name" value="Ser-Thr/Tyr_kinase_cat_dom"/>
</dbReference>
<evidence type="ECO:0000313" key="21">
    <source>
        <dbReference type="Proteomes" id="UP000001514"/>
    </source>
</evidence>
<dbReference type="InterPro" id="IPR002902">
    <property type="entry name" value="GNK2"/>
</dbReference>
<keyword evidence="11 16" id="KW-0472">Membrane</keyword>
<keyword evidence="12" id="KW-0675">Receptor</keyword>
<comment type="catalytic activity">
    <reaction evidence="14">
        <text>L-seryl-[protein] + ATP = O-phospho-L-seryl-[protein] + ADP + H(+)</text>
        <dbReference type="Rhea" id="RHEA:17989"/>
        <dbReference type="Rhea" id="RHEA-COMP:9863"/>
        <dbReference type="Rhea" id="RHEA-COMP:11604"/>
        <dbReference type="ChEBI" id="CHEBI:15378"/>
        <dbReference type="ChEBI" id="CHEBI:29999"/>
        <dbReference type="ChEBI" id="CHEBI:30616"/>
        <dbReference type="ChEBI" id="CHEBI:83421"/>
        <dbReference type="ChEBI" id="CHEBI:456216"/>
        <dbReference type="EC" id="2.7.11.1"/>
    </reaction>
</comment>
<evidence type="ECO:0000256" key="6">
    <source>
        <dbReference type="ARBA" id="ARBA00022692"/>
    </source>
</evidence>
<dbReference type="Gene3D" id="1.10.510.10">
    <property type="entry name" value="Transferase(Phosphotransferase) domain 1"/>
    <property type="match status" value="1"/>
</dbReference>
<dbReference type="FunFam" id="3.30.200.20:FF:000542">
    <property type="entry name" value="Receptor-like serine/threonine-protein kinase At4g25390"/>
    <property type="match status" value="1"/>
</dbReference>
<keyword evidence="8" id="KW-0418">Kinase</keyword>
<dbReference type="Pfam" id="PF01657">
    <property type="entry name" value="Stress-antifung"/>
    <property type="match status" value="1"/>
</dbReference>
<dbReference type="PROSITE" id="PS51473">
    <property type="entry name" value="GNK2"/>
    <property type="match status" value="1"/>
</dbReference>
<keyword evidence="6 16" id="KW-0812">Transmembrane</keyword>
<comment type="subcellular location">
    <subcellularLocation>
        <location evidence="1">Cell membrane</location>
        <topology evidence="1">Single-pass membrane protein</topology>
    </subcellularLocation>
</comment>
<dbReference type="InterPro" id="IPR052059">
    <property type="entry name" value="CR_Ser/Thr_kinase"/>
</dbReference>
<dbReference type="PANTHER" id="PTHR47973">
    <property type="entry name" value="CYSTEINE-RICH RECEPTOR-LIKE PROTEIN KINASE 3"/>
    <property type="match status" value="1"/>
</dbReference>
<evidence type="ECO:0000256" key="15">
    <source>
        <dbReference type="PROSITE-ProRule" id="PRU10141"/>
    </source>
</evidence>
<dbReference type="HOGENOM" id="CLU_000288_35_4_1"/>
<dbReference type="SUPFAM" id="SSF56112">
    <property type="entry name" value="Protein kinase-like (PK-like)"/>
    <property type="match status" value="1"/>
</dbReference>
<keyword evidence="10 16" id="KW-1133">Transmembrane helix</keyword>
<feature type="transmembrane region" description="Helical" evidence="16">
    <location>
        <begin position="162"/>
        <end position="187"/>
    </location>
</feature>
<evidence type="ECO:0000256" key="5">
    <source>
        <dbReference type="ARBA" id="ARBA00022679"/>
    </source>
</evidence>
<dbReference type="Gramene" id="EFJ10327">
    <property type="protein sequence ID" value="EFJ10327"/>
    <property type="gene ID" value="SELMODRAFT_427272"/>
</dbReference>
<dbReference type="GO" id="GO:0004674">
    <property type="term" value="F:protein serine/threonine kinase activity"/>
    <property type="evidence" value="ECO:0000318"/>
    <property type="project" value="GO_Central"/>
</dbReference>
<dbReference type="InterPro" id="IPR000719">
    <property type="entry name" value="Prot_kinase_dom"/>
</dbReference>
<evidence type="ECO:0000256" key="9">
    <source>
        <dbReference type="ARBA" id="ARBA00022840"/>
    </source>
</evidence>
<evidence type="ECO:0000256" key="10">
    <source>
        <dbReference type="ARBA" id="ARBA00022989"/>
    </source>
</evidence>
<keyword evidence="9 15" id="KW-0067">ATP-binding</keyword>
<keyword evidence="4" id="KW-0723">Serine/threonine-protein kinase</keyword>
<feature type="chain" id="PRO_5003123162" description="non-specific serine/threonine protein kinase" evidence="17">
    <location>
        <begin position="23"/>
        <end position="433"/>
    </location>
</feature>
<evidence type="ECO:0000256" key="17">
    <source>
        <dbReference type="SAM" id="SignalP"/>
    </source>
</evidence>
<evidence type="ECO:0000256" key="1">
    <source>
        <dbReference type="ARBA" id="ARBA00004162"/>
    </source>
</evidence>
<reference evidence="20 21" key="1">
    <citation type="journal article" date="2011" name="Science">
        <title>The Selaginella genome identifies genetic changes associated with the evolution of vascular plants.</title>
        <authorList>
            <person name="Banks J.A."/>
            <person name="Nishiyama T."/>
            <person name="Hasebe M."/>
            <person name="Bowman J.L."/>
            <person name="Gribskov M."/>
            <person name="dePamphilis C."/>
            <person name="Albert V.A."/>
            <person name="Aono N."/>
            <person name="Aoyama T."/>
            <person name="Ambrose B.A."/>
            <person name="Ashton N.W."/>
            <person name="Axtell M.J."/>
            <person name="Barker E."/>
            <person name="Barker M.S."/>
            <person name="Bennetzen J.L."/>
            <person name="Bonawitz N.D."/>
            <person name="Chapple C."/>
            <person name="Cheng C."/>
            <person name="Correa L.G."/>
            <person name="Dacre M."/>
            <person name="DeBarry J."/>
            <person name="Dreyer I."/>
            <person name="Elias M."/>
            <person name="Engstrom E.M."/>
            <person name="Estelle M."/>
            <person name="Feng L."/>
            <person name="Finet C."/>
            <person name="Floyd S.K."/>
            <person name="Frommer W.B."/>
            <person name="Fujita T."/>
            <person name="Gramzow L."/>
            <person name="Gutensohn M."/>
            <person name="Harholt J."/>
            <person name="Hattori M."/>
            <person name="Heyl A."/>
            <person name="Hirai T."/>
            <person name="Hiwatashi Y."/>
            <person name="Ishikawa M."/>
            <person name="Iwata M."/>
            <person name="Karol K.G."/>
            <person name="Koehler B."/>
            <person name="Kolukisaoglu U."/>
            <person name="Kubo M."/>
            <person name="Kurata T."/>
            <person name="Lalonde S."/>
            <person name="Li K."/>
            <person name="Li Y."/>
            <person name="Litt A."/>
            <person name="Lyons E."/>
            <person name="Manning G."/>
            <person name="Maruyama T."/>
            <person name="Michael T.P."/>
            <person name="Mikami K."/>
            <person name="Miyazaki S."/>
            <person name="Morinaga S."/>
            <person name="Murata T."/>
            <person name="Mueller-Roeber B."/>
            <person name="Nelson D.R."/>
            <person name="Obara M."/>
            <person name="Oguri Y."/>
            <person name="Olmstead R.G."/>
            <person name="Onodera N."/>
            <person name="Petersen B.L."/>
            <person name="Pils B."/>
            <person name="Prigge M."/>
            <person name="Rensing S.A."/>
            <person name="Riano-Pachon D.M."/>
            <person name="Roberts A.W."/>
            <person name="Sato Y."/>
            <person name="Scheller H.V."/>
            <person name="Schulz B."/>
            <person name="Schulz C."/>
            <person name="Shakirov E.V."/>
            <person name="Shibagaki N."/>
            <person name="Shinohara N."/>
            <person name="Shippen D.E."/>
            <person name="Soerensen I."/>
            <person name="Sotooka R."/>
            <person name="Sugimoto N."/>
            <person name="Sugita M."/>
            <person name="Sumikawa N."/>
            <person name="Tanurdzic M."/>
            <person name="Theissen G."/>
            <person name="Ulvskov P."/>
            <person name="Wakazuki S."/>
            <person name="Weng J.K."/>
            <person name="Willats W.W."/>
            <person name="Wipf D."/>
            <person name="Wolf P.G."/>
            <person name="Yang L."/>
            <person name="Zimmer A.D."/>
            <person name="Zhu Q."/>
            <person name="Mitros T."/>
            <person name="Hellsten U."/>
            <person name="Loque D."/>
            <person name="Otillar R."/>
            <person name="Salamov A."/>
            <person name="Schmutz J."/>
            <person name="Shapiro H."/>
            <person name="Lindquist E."/>
            <person name="Lucas S."/>
            <person name="Rokhsar D."/>
            <person name="Grigoriev I.V."/>
        </authorList>
    </citation>
    <scope>NUCLEOTIDE SEQUENCE [LARGE SCALE GENOMIC DNA]</scope>
</reference>
<dbReference type="InterPro" id="IPR038408">
    <property type="entry name" value="GNK2_sf"/>
</dbReference>
<evidence type="ECO:0000313" key="20">
    <source>
        <dbReference type="EMBL" id="EFJ10327.1"/>
    </source>
</evidence>
<evidence type="ECO:0000256" key="14">
    <source>
        <dbReference type="ARBA" id="ARBA00048679"/>
    </source>
</evidence>
<keyword evidence="17" id="KW-0732">Signal</keyword>
<keyword evidence="3" id="KW-1003">Cell membrane</keyword>
<dbReference type="PROSITE" id="PS50011">
    <property type="entry name" value="PROTEIN_KINASE_DOM"/>
    <property type="match status" value="1"/>
</dbReference>
<keyword evidence="5" id="KW-0808">Transferase</keyword>
<dbReference type="KEGG" id="smo:SELMODRAFT_427272"/>
<evidence type="ECO:0000256" key="12">
    <source>
        <dbReference type="ARBA" id="ARBA00023170"/>
    </source>
</evidence>
<evidence type="ECO:0000256" key="3">
    <source>
        <dbReference type="ARBA" id="ARBA00022475"/>
    </source>
</evidence>
<dbReference type="GO" id="GO:0005886">
    <property type="term" value="C:plasma membrane"/>
    <property type="evidence" value="ECO:0007669"/>
    <property type="project" value="UniProtKB-SubCell"/>
</dbReference>
<evidence type="ECO:0000256" key="13">
    <source>
        <dbReference type="ARBA" id="ARBA00047899"/>
    </source>
</evidence>
<feature type="domain" description="Gnk2-homologous" evidence="19">
    <location>
        <begin position="28"/>
        <end position="132"/>
    </location>
</feature>
<accession>D8SZ28</accession>
<dbReference type="Gene3D" id="3.30.430.20">
    <property type="entry name" value="Gnk2 domain, C-X8-C-X2-C motif"/>
    <property type="match status" value="1"/>
</dbReference>
<evidence type="ECO:0000256" key="4">
    <source>
        <dbReference type="ARBA" id="ARBA00022527"/>
    </source>
</evidence>
<dbReference type="InterPro" id="IPR017441">
    <property type="entry name" value="Protein_kinase_ATP_BS"/>
</dbReference>
<dbReference type="InParanoid" id="D8SZ28"/>
<dbReference type="Pfam" id="PF07714">
    <property type="entry name" value="PK_Tyr_Ser-Thr"/>
    <property type="match status" value="1"/>
</dbReference>
<dbReference type="OMA" id="CLGMANQ"/>
<comment type="catalytic activity">
    <reaction evidence="13">
        <text>L-threonyl-[protein] + ATP = O-phospho-L-threonyl-[protein] + ADP + H(+)</text>
        <dbReference type="Rhea" id="RHEA:46608"/>
        <dbReference type="Rhea" id="RHEA-COMP:11060"/>
        <dbReference type="Rhea" id="RHEA-COMP:11605"/>
        <dbReference type="ChEBI" id="CHEBI:15378"/>
        <dbReference type="ChEBI" id="CHEBI:30013"/>
        <dbReference type="ChEBI" id="CHEBI:30616"/>
        <dbReference type="ChEBI" id="CHEBI:61977"/>
        <dbReference type="ChEBI" id="CHEBI:456216"/>
        <dbReference type="EC" id="2.7.11.1"/>
    </reaction>
</comment>
<evidence type="ECO:0000259" key="19">
    <source>
        <dbReference type="PROSITE" id="PS51473"/>
    </source>
</evidence>
<keyword evidence="7 15" id="KW-0547">Nucleotide-binding</keyword>
<evidence type="ECO:0000256" key="2">
    <source>
        <dbReference type="ARBA" id="ARBA00012513"/>
    </source>
</evidence>
<dbReference type="AlphaFoldDB" id="D8SZ28"/>
<name>D8SZ28_SELML</name>
<gene>
    <name evidence="20" type="ORF">SELMODRAFT_427272</name>
</gene>
<feature type="signal peptide" evidence="17">
    <location>
        <begin position="1"/>
        <end position="22"/>
    </location>
</feature>
<evidence type="ECO:0000259" key="18">
    <source>
        <dbReference type="PROSITE" id="PS50011"/>
    </source>
</evidence>
<feature type="binding site" evidence="15">
    <location>
        <position position="255"/>
    </location>
    <ligand>
        <name>ATP</name>
        <dbReference type="ChEBI" id="CHEBI:30616"/>
    </ligand>
</feature>
<dbReference type="InterPro" id="IPR011009">
    <property type="entry name" value="Kinase-like_dom_sf"/>
</dbReference>
<evidence type="ECO:0000256" key="7">
    <source>
        <dbReference type="ARBA" id="ARBA00022741"/>
    </source>
</evidence>
<proteinExistence type="predicted"/>
<dbReference type="EMBL" id="GL377654">
    <property type="protein sequence ID" value="EFJ10327.1"/>
    <property type="molecule type" value="Genomic_DNA"/>
</dbReference>
<sequence length="433" mass="47795">MRGLPIATILFCVFILVPRSSSQPPTDSLPNVIYYNTMSFSPGSAFERNLDAALQSVISSSRSSPSAALGASPDVAYARGECYNNLSPQDCVLCLGMANQTIRGQAPRTIGARLFSNSSDYSCYLRYENYDFLGGVTPRIPEGTIENAPAAPLLRNAAQASFPLGIVVGVLAGVLVTLVGIFVFFCLRRRRSLRIRRKFHLDTFDLPVIDGISNFTYHELETATKGFSDINKLGRGAFGTVFKGVLKDGSEVAVKQLDLHSKQGQREFVNELSIITSIQHKNLAKLRGYCLDRDDRILVYEFLENKSLDQLLFESATGILLDWPTRFQIAWILHENSSELEIADQRLDLEHNSEEILRVIQVALACTHENSASRPSMGDAVAMLSGYKQVIIAPRSHGAYLDYLSSNDTDSSRLLTTSNTFEPGTSFSIESRP</sequence>
<dbReference type="CDD" id="cd23509">
    <property type="entry name" value="Gnk2-like"/>
    <property type="match status" value="1"/>
</dbReference>